<feature type="transmembrane region" description="Helical" evidence="5">
    <location>
        <begin position="62"/>
        <end position="93"/>
    </location>
</feature>
<name>A0A916R1Z6_9RHOB</name>
<reference evidence="6" key="1">
    <citation type="journal article" date="2014" name="Int. J. Syst. Evol. Microbiol.">
        <title>Complete genome sequence of Corynebacterium casei LMG S-19264T (=DSM 44701T), isolated from a smear-ripened cheese.</title>
        <authorList>
            <consortium name="US DOE Joint Genome Institute (JGI-PGF)"/>
            <person name="Walter F."/>
            <person name="Albersmeier A."/>
            <person name="Kalinowski J."/>
            <person name="Ruckert C."/>
        </authorList>
    </citation>
    <scope>NUCLEOTIDE SEQUENCE</scope>
    <source>
        <strain evidence="6">CGMCC 1.15880</strain>
    </source>
</reference>
<keyword evidence="2 5" id="KW-0812">Transmembrane</keyword>
<dbReference type="Pfam" id="PF01124">
    <property type="entry name" value="MAPEG"/>
    <property type="match status" value="1"/>
</dbReference>
<comment type="caution">
    <text evidence="6">The sequence shown here is derived from an EMBL/GenBank/DDBJ whole genome shotgun (WGS) entry which is preliminary data.</text>
</comment>
<dbReference type="InterPro" id="IPR023352">
    <property type="entry name" value="MAPEG-like_dom_sf"/>
</dbReference>
<dbReference type="EMBL" id="BMKA01000003">
    <property type="protein sequence ID" value="GGA21850.1"/>
    <property type="molecule type" value="Genomic_DNA"/>
</dbReference>
<feature type="transmembrane region" description="Helical" evidence="5">
    <location>
        <begin position="100"/>
        <end position="125"/>
    </location>
</feature>
<evidence type="ECO:0008006" key="8">
    <source>
        <dbReference type="Google" id="ProtNLM"/>
    </source>
</evidence>
<sequence length="128" mass="13660">MTSELSILALYGLLVILTIVVQASFGAAQLGLPYLATARDEGRELSGMGARVERSLNNSVVALALFAPAVLILAVSGATTASTLLAAQVFLIARILYAPIYWFGIPWVRTLVWAIGFLSTIYLYLAAL</sequence>
<comment type="subcellular location">
    <subcellularLocation>
        <location evidence="1">Membrane</location>
    </subcellularLocation>
</comment>
<evidence type="ECO:0000256" key="1">
    <source>
        <dbReference type="ARBA" id="ARBA00004370"/>
    </source>
</evidence>
<dbReference type="GO" id="GO:0016020">
    <property type="term" value="C:membrane"/>
    <property type="evidence" value="ECO:0007669"/>
    <property type="project" value="UniProtKB-SubCell"/>
</dbReference>
<protein>
    <recommendedName>
        <fullName evidence="8">MAPEG family protein</fullName>
    </recommendedName>
</protein>
<evidence type="ECO:0000313" key="7">
    <source>
        <dbReference type="Proteomes" id="UP000628017"/>
    </source>
</evidence>
<dbReference type="SUPFAM" id="SSF161084">
    <property type="entry name" value="MAPEG domain-like"/>
    <property type="match status" value="1"/>
</dbReference>
<evidence type="ECO:0000256" key="3">
    <source>
        <dbReference type="ARBA" id="ARBA00022989"/>
    </source>
</evidence>
<keyword evidence="4 5" id="KW-0472">Membrane</keyword>
<dbReference type="PANTHER" id="PTHR35371">
    <property type="entry name" value="INNER MEMBRANE PROTEIN"/>
    <property type="match status" value="1"/>
</dbReference>
<dbReference type="AlphaFoldDB" id="A0A916R1Z6"/>
<organism evidence="6 7">
    <name type="scientific">Neptunicoccus cionae</name>
    <dbReference type="NCBI Taxonomy" id="2035344"/>
    <lineage>
        <taxon>Bacteria</taxon>
        <taxon>Pseudomonadati</taxon>
        <taxon>Pseudomonadota</taxon>
        <taxon>Alphaproteobacteria</taxon>
        <taxon>Rhodobacterales</taxon>
        <taxon>Paracoccaceae</taxon>
        <taxon>Neptunicoccus</taxon>
    </lineage>
</organism>
<dbReference type="Gene3D" id="1.20.120.550">
    <property type="entry name" value="Membrane associated eicosanoid/glutathione metabolism-like domain"/>
    <property type="match status" value="1"/>
</dbReference>
<evidence type="ECO:0000256" key="2">
    <source>
        <dbReference type="ARBA" id="ARBA00022692"/>
    </source>
</evidence>
<dbReference type="PANTHER" id="PTHR35371:SF1">
    <property type="entry name" value="BLR7753 PROTEIN"/>
    <property type="match status" value="1"/>
</dbReference>
<dbReference type="RefSeq" id="WP_188675292.1">
    <property type="nucleotide sequence ID" value="NZ_BMKA01000003.1"/>
</dbReference>
<evidence type="ECO:0000256" key="5">
    <source>
        <dbReference type="SAM" id="Phobius"/>
    </source>
</evidence>
<reference evidence="6" key="2">
    <citation type="submission" date="2020-09" db="EMBL/GenBank/DDBJ databases">
        <authorList>
            <person name="Sun Q."/>
            <person name="Zhou Y."/>
        </authorList>
    </citation>
    <scope>NUCLEOTIDE SEQUENCE</scope>
    <source>
        <strain evidence="6">CGMCC 1.15880</strain>
    </source>
</reference>
<keyword evidence="7" id="KW-1185">Reference proteome</keyword>
<evidence type="ECO:0000313" key="6">
    <source>
        <dbReference type="EMBL" id="GGA21850.1"/>
    </source>
</evidence>
<proteinExistence type="predicted"/>
<gene>
    <name evidence="6" type="ORF">GCM10011498_23220</name>
</gene>
<accession>A0A916R1Z6</accession>
<keyword evidence="3 5" id="KW-1133">Transmembrane helix</keyword>
<dbReference type="InterPro" id="IPR001129">
    <property type="entry name" value="Membr-assoc_MAPEG"/>
</dbReference>
<dbReference type="Proteomes" id="UP000628017">
    <property type="component" value="Unassembled WGS sequence"/>
</dbReference>
<evidence type="ECO:0000256" key="4">
    <source>
        <dbReference type="ARBA" id="ARBA00023136"/>
    </source>
</evidence>